<dbReference type="PANTHER" id="PTHR43575:SF1">
    <property type="entry name" value="PROTEIN ABCI7, CHLOROPLASTIC"/>
    <property type="match status" value="1"/>
</dbReference>
<sequence length="361" mass="39555">MSCDLALCGELPSTDEEIWRYSRIDQLDPSRFSPTPYHPWIEHRSREVSIGASTSVIDKIPDVFAETNLELAERHREQVSITIAPNRVVERPVSIRHDIPGEGTLVAPRVVIDAGENSEITVVERFKSFAHGPSLVVPLVQIRAARGARVNYVTINDLDADAWMIGHQQISGDRDSSVLIANVALGGDYARVHTEVTADGVGASTRQVALYLAGGNQMHDFRSIQDHRAPKTHSDLLFKGAVQDSSASVYTGTIIVREEADGTAAYQTSRSLTLSDEAWAQSVPNLDIRTDDVTCSHASTIGPIDPDQRFYLESRGVRPAVAERLVVLGFFDEVLAELPAVAELSQLRQRVAAKLKLGESQ</sequence>
<dbReference type="Proteomes" id="UP000230914">
    <property type="component" value="Unassembled WGS sequence"/>
</dbReference>
<dbReference type="InterPro" id="IPR055346">
    <property type="entry name" value="Fe-S_cluster_assembly_SufBD"/>
</dbReference>
<dbReference type="PANTHER" id="PTHR43575">
    <property type="entry name" value="PROTEIN ABCI7, CHLOROPLASTIC"/>
    <property type="match status" value="1"/>
</dbReference>
<dbReference type="Pfam" id="PF01458">
    <property type="entry name" value="SUFBD_core"/>
    <property type="match status" value="1"/>
</dbReference>
<dbReference type="AlphaFoldDB" id="A0A2G6KEK1"/>
<dbReference type="SUPFAM" id="SSF101960">
    <property type="entry name" value="Stabilizer of iron transporter SufD"/>
    <property type="match status" value="1"/>
</dbReference>
<reference evidence="2 3" key="1">
    <citation type="submission" date="2017-10" db="EMBL/GenBank/DDBJ databases">
        <title>Novel microbial diversity and functional potential in the marine mammal oral microbiome.</title>
        <authorList>
            <person name="Dudek N.K."/>
            <person name="Sun C.L."/>
            <person name="Burstein D."/>
            <person name="Kantor R.S."/>
            <person name="Aliaga Goltsman D.S."/>
            <person name="Bik E.M."/>
            <person name="Thomas B.C."/>
            <person name="Banfield J.F."/>
            <person name="Relman D.A."/>
        </authorList>
    </citation>
    <scope>NUCLEOTIDE SEQUENCE [LARGE SCALE GENOMIC DNA]</scope>
    <source>
        <strain evidence="2">DOLJORAL78_61_10</strain>
    </source>
</reference>
<evidence type="ECO:0000259" key="1">
    <source>
        <dbReference type="Pfam" id="PF01458"/>
    </source>
</evidence>
<evidence type="ECO:0000313" key="2">
    <source>
        <dbReference type="EMBL" id="PIE34108.1"/>
    </source>
</evidence>
<dbReference type="InterPro" id="IPR037284">
    <property type="entry name" value="SUF_FeS_clus_asmbl_SufBD_sf"/>
</dbReference>
<evidence type="ECO:0000313" key="3">
    <source>
        <dbReference type="Proteomes" id="UP000230914"/>
    </source>
</evidence>
<dbReference type="GO" id="GO:0016226">
    <property type="term" value="P:iron-sulfur cluster assembly"/>
    <property type="evidence" value="ECO:0007669"/>
    <property type="project" value="InterPro"/>
</dbReference>
<name>A0A2G6KEK1_9ACTN</name>
<accession>A0A2G6KEK1</accession>
<dbReference type="EMBL" id="PDSL01000022">
    <property type="protein sequence ID" value="PIE34108.1"/>
    <property type="molecule type" value="Genomic_DNA"/>
</dbReference>
<proteinExistence type="predicted"/>
<protein>
    <recommendedName>
        <fullName evidence="1">SUF system FeS cluster assembly SufBD core domain-containing protein</fullName>
    </recommendedName>
</protein>
<gene>
    <name evidence="2" type="ORF">CSA55_01320</name>
</gene>
<dbReference type="InterPro" id="IPR000825">
    <property type="entry name" value="SUF_FeS_clus_asmbl_SufBD_core"/>
</dbReference>
<organism evidence="2 3">
    <name type="scientific">Ilumatobacter coccineus</name>
    <dbReference type="NCBI Taxonomy" id="467094"/>
    <lineage>
        <taxon>Bacteria</taxon>
        <taxon>Bacillati</taxon>
        <taxon>Actinomycetota</taxon>
        <taxon>Acidimicrobiia</taxon>
        <taxon>Acidimicrobiales</taxon>
        <taxon>Ilumatobacteraceae</taxon>
        <taxon>Ilumatobacter</taxon>
    </lineage>
</organism>
<comment type="caution">
    <text evidence="2">The sequence shown here is derived from an EMBL/GenBank/DDBJ whole genome shotgun (WGS) entry which is preliminary data.</text>
</comment>
<feature type="domain" description="SUF system FeS cluster assembly SufBD core" evidence="1">
    <location>
        <begin position="101"/>
        <end position="330"/>
    </location>
</feature>